<evidence type="ECO:0000259" key="5">
    <source>
        <dbReference type="Pfam" id="PF00296"/>
    </source>
</evidence>
<keyword evidence="1" id="KW-0285">Flavoprotein</keyword>
<dbReference type="SUPFAM" id="SSF51679">
    <property type="entry name" value="Bacterial luciferase-like"/>
    <property type="match status" value="1"/>
</dbReference>
<keyword evidence="3" id="KW-0560">Oxidoreductase</keyword>
<dbReference type="GO" id="GO:0046306">
    <property type="term" value="P:alkanesulfonate catabolic process"/>
    <property type="evidence" value="ECO:0007669"/>
    <property type="project" value="TreeGrafter"/>
</dbReference>
<dbReference type="NCBIfam" id="TIGR03619">
    <property type="entry name" value="F420_Rv2161c"/>
    <property type="match status" value="1"/>
</dbReference>
<comment type="caution">
    <text evidence="6">The sequence shown here is derived from an EMBL/GenBank/DDBJ whole genome shotgun (WGS) entry which is preliminary data.</text>
</comment>
<accession>A0A853A1P7</accession>
<evidence type="ECO:0000313" key="6">
    <source>
        <dbReference type="EMBL" id="NYI06834.1"/>
    </source>
</evidence>
<protein>
    <submittedName>
        <fullName evidence="6">Putative F420-dependent oxidoreductase</fullName>
    </submittedName>
</protein>
<dbReference type="Pfam" id="PF00296">
    <property type="entry name" value="Bac_luciferase"/>
    <property type="match status" value="1"/>
</dbReference>
<reference evidence="6 7" key="1">
    <citation type="submission" date="2020-07" db="EMBL/GenBank/DDBJ databases">
        <title>Sequencing the genomes of 1000 actinobacteria strains.</title>
        <authorList>
            <person name="Klenk H.-P."/>
        </authorList>
    </citation>
    <scope>NUCLEOTIDE SEQUENCE [LARGE SCALE GENOMIC DNA]</scope>
    <source>
        <strain evidence="6 7">DSM 42178</strain>
    </source>
</reference>
<evidence type="ECO:0000313" key="7">
    <source>
        <dbReference type="Proteomes" id="UP000567795"/>
    </source>
</evidence>
<dbReference type="InterPro" id="IPR036661">
    <property type="entry name" value="Luciferase-like_sf"/>
</dbReference>
<evidence type="ECO:0000256" key="1">
    <source>
        <dbReference type="ARBA" id="ARBA00022630"/>
    </source>
</evidence>
<keyword evidence="4" id="KW-0503">Monooxygenase</keyword>
<evidence type="ECO:0000256" key="4">
    <source>
        <dbReference type="ARBA" id="ARBA00023033"/>
    </source>
</evidence>
<keyword evidence="2" id="KW-0288">FMN</keyword>
<sequence length="276" mass="30117">MRYDIVLPDESAQDDPRRVVELARLAEELGFGGVWLPDHLIPPRGFGGGYGGVHEPLVTLAAIAAVTSRVRLGTSVVVLPLRDPFLVAKQTATLEALAPGRVVLGVGAGWERSEFEALGVPFRERGRRTDAALRLIRHLHTVGRGPYRDPVDDRLSFEAGVLEPLPARPVPIMVGGTSEAALRRAAAHGDVWQAVGLGPDQFVEHRRRLEALGSRPVAAGARIAWEGPERDRPLEELRGELAAWEEAGPEHLALWLGPLEGFATRMRLLAALRDRR</sequence>
<evidence type="ECO:0000256" key="2">
    <source>
        <dbReference type="ARBA" id="ARBA00022643"/>
    </source>
</evidence>
<dbReference type="AlphaFoldDB" id="A0A853A1P7"/>
<dbReference type="RefSeq" id="WP_179815351.1">
    <property type="nucleotide sequence ID" value="NZ_JACBZD010000001.1"/>
</dbReference>
<name>A0A853A1P7_9ACTN</name>
<dbReference type="InterPro" id="IPR050172">
    <property type="entry name" value="SsuD_RutA_monooxygenase"/>
</dbReference>
<dbReference type="InterPro" id="IPR019921">
    <property type="entry name" value="Lucif-like_OxRdtase_Rv2161c"/>
</dbReference>
<dbReference type="PANTHER" id="PTHR42847:SF4">
    <property type="entry name" value="ALKANESULFONATE MONOOXYGENASE-RELATED"/>
    <property type="match status" value="1"/>
</dbReference>
<dbReference type="Proteomes" id="UP000567795">
    <property type="component" value="Unassembled WGS sequence"/>
</dbReference>
<keyword evidence="7" id="KW-1185">Reference proteome</keyword>
<proteinExistence type="predicted"/>
<dbReference type="Gene3D" id="3.20.20.30">
    <property type="entry name" value="Luciferase-like domain"/>
    <property type="match status" value="1"/>
</dbReference>
<dbReference type="InterPro" id="IPR011251">
    <property type="entry name" value="Luciferase-like_dom"/>
</dbReference>
<dbReference type="GO" id="GO:0008726">
    <property type="term" value="F:alkanesulfonate monooxygenase activity"/>
    <property type="evidence" value="ECO:0007669"/>
    <property type="project" value="TreeGrafter"/>
</dbReference>
<feature type="domain" description="Luciferase-like" evidence="5">
    <location>
        <begin position="10"/>
        <end position="213"/>
    </location>
</feature>
<gene>
    <name evidence="6" type="ORF">FHU37_003777</name>
</gene>
<organism evidence="6 7">
    <name type="scientific">Allostreptomyces psammosilenae</name>
    <dbReference type="NCBI Taxonomy" id="1892865"/>
    <lineage>
        <taxon>Bacteria</taxon>
        <taxon>Bacillati</taxon>
        <taxon>Actinomycetota</taxon>
        <taxon>Actinomycetes</taxon>
        <taxon>Kitasatosporales</taxon>
        <taxon>Streptomycetaceae</taxon>
        <taxon>Allostreptomyces</taxon>
    </lineage>
</organism>
<evidence type="ECO:0000256" key="3">
    <source>
        <dbReference type="ARBA" id="ARBA00023002"/>
    </source>
</evidence>
<dbReference type="PANTHER" id="PTHR42847">
    <property type="entry name" value="ALKANESULFONATE MONOOXYGENASE"/>
    <property type="match status" value="1"/>
</dbReference>
<dbReference type="EMBL" id="JACBZD010000001">
    <property type="protein sequence ID" value="NYI06834.1"/>
    <property type="molecule type" value="Genomic_DNA"/>
</dbReference>